<organism evidence="1 2">
    <name type="scientific">Cochliobolus heterostrophus (strain C5 / ATCC 48332 / race O)</name>
    <name type="common">Southern corn leaf blight fungus</name>
    <name type="synonym">Bipolaris maydis</name>
    <dbReference type="NCBI Taxonomy" id="701091"/>
    <lineage>
        <taxon>Eukaryota</taxon>
        <taxon>Fungi</taxon>
        <taxon>Dikarya</taxon>
        <taxon>Ascomycota</taxon>
        <taxon>Pezizomycotina</taxon>
        <taxon>Dothideomycetes</taxon>
        <taxon>Pleosporomycetidae</taxon>
        <taxon>Pleosporales</taxon>
        <taxon>Pleosporineae</taxon>
        <taxon>Pleosporaceae</taxon>
        <taxon>Bipolaris</taxon>
    </lineage>
</organism>
<keyword evidence="2" id="KW-1185">Reference proteome</keyword>
<dbReference type="AlphaFoldDB" id="M2U8X0"/>
<gene>
    <name evidence="1" type="ORF">COCHEDRAFT_1031550</name>
</gene>
<reference evidence="1 2" key="1">
    <citation type="journal article" date="2012" name="PLoS Pathog.">
        <title>Diverse lifestyles and strategies of plant pathogenesis encoded in the genomes of eighteen Dothideomycetes fungi.</title>
        <authorList>
            <person name="Ohm R.A."/>
            <person name="Feau N."/>
            <person name="Henrissat B."/>
            <person name="Schoch C.L."/>
            <person name="Horwitz B.A."/>
            <person name="Barry K.W."/>
            <person name="Condon B.J."/>
            <person name="Copeland A.C."/>
            <person name="Dhillon B."/>
            <person name="Glaser F."/>
            <person name="Hesse C.N."/>
            <person name="Kosti I."/>
            <person name="LaButti K."/>
            <person name="Lindquist E.A."/>
            <person name="Lucas S."/>
            <person name="Salamov A.A."/>
            <person name="Bradshaw R.E."/>
            <person name="Ciuffetti L."/>
            <person name="Hamelin R.C."/>
            <person name="Kema G.H.J."/>
            <person name="Lawrence C."/>
            <person name="Scott J.A."/>
            <person name="Spatafora J.W."/>
            <person name="Turgeon B.G."/>
            <person name="de Wit P.J.G.M."/>
            <person name="Zhong S."/>
            <person name="Goodwin S.B."/>
            <person name="Grigoriev I.V."/>
        </authorList>
    </citation>
    <scope>NUCLEOTIDE SEQUENCE [LARGE SCALE GENOMIC DNA]</scope>
    <source>
        <strain evidence="2">C5 / ATCC 48332 / race O</strain>
    </source>
</reference>
<dbReference type="Proteomes" id="UP000016936">
    <property type="component" value="Unassembled WGS sequence"/>
</dbReference>
<sequence length="245" mass="27619">MYMRRIKEVAMTRCSGKMQPGWLNWLTFVQPVHTDTTTSADMATLQATDRRGVARWEELGAGVGRRESFVPWLGSYLIMARYKAVYKSSTCLLRAGAVGCMGSTAEISPGWCDHRSSRDSVVGLARELLQGYRAQGTPDRTRSRFVQPKGWPTTLLDWAPVQDTQGDHQGANGLPRMLTHMDYDHMYACQWGEFAQAPGQSMFGLAVDERAWTRDYNKYMVTCRGDMSVCRPNQDVRETLAETSL</sequence>
<protein>
    <submittedName>
        <fullName evidence="1">Uncharacterized protein</fullName>
    </submittedName>
</protein>
<name>M2U8X0_COCH5</name>
<accession>M2U8X0</accession>
<reference evidence="2" key="2">
    <citation type="journal article" date="2013" name="PLoS Genet.">
        <title>Comparative genome structure, secondary metabolite, and effector coding capacity across Cochliobolus pathogens.</title>
        <authorList>
            <person name="Condon B.J."/>
            <person name="Leng Y."/>
            <person name="Wu D."/>
            <person name="Bushley K.E."/>
            <person name="Ohm R.A."/>
            <person name="Otillar R."/>
            <person name="Martin J."/>
            <person name="Schackwitz W."/>
            <person name="Grimwood J."/>
            <person name="MohdZainudin N."/>
            <person name="Xue C."/>
            <person name="Wang R."/>
            <person name="Manning V.A."/>
            <person name="Dhillon B."/>
            <person name="Tu Z.J."/>
            <person name="Steffenson B.J."/>
            <person name="Salamov A."/>
            <person name="Sun H."/>
            <person name="Lowry S."/>
            <person name="LaButti K."/>
            <person name="Han J."/>
            <person name="Copeland A."/>
            <person name="Lindquist E."/>
            <person name="Barry K."/>
            <person name="Schmutz J."/>
            <person name="Baker S.E."/>
            <person name="Ciuffetti L.M."/>
            <person name="Grigoriev I.V."/>
            <person name="Zhong S."/>
            <person name="Turgeon B.G."/>
        </authorList>
    </citation>
    <scope>NUCLEOTIDE SEQUENCE [LARGE SCALE GENOMIC DNA]</scope>
    <source>
        <strain evidence="2">C5 / ATCC 48332 / race O</strain>
    </source>
</reference>
<dbReference type="EMBL" id="KB445578">
    <property type="protein sequence ID" value="EMD90216.1"/>
    <property type="molecule type" value="Genomic_DNA"/>
</dbReference>
<evidence type="ECO:0000313" key="2">
    <source>
        <dbReference type="Proteomes" id="UP000016936"/>
    </source>
</evidence>
<dbReference type="HOGENOM" id="CLU_1133486_0_0_1"/>
<evidence type="ECO:0000313" key="1">
    <source>
        <dbReference type="EMBL" id="EMD90216.1"/>
    </source>
</evidence>
<proteinExistence type="predicted"/>